<dbReference type="Pfam" id="PF00528">
    <property type="entry name" value="BPD_transp_1"/>
    <property type="match status" value="1"/>
</dbReference>
<evidence type="ECO:0000256" key="1">
    <source>
        <dbReference type="ARBA" id="ARBA00004651"/>
    </source>
</evidence>
<sequence>MKFFLFISPWIIGFLLFTLVPMIMSLYYSFTDWDVLTPERFVGIENYKGLFQDELFFQSVKVTGIFAAIVLPLNVFLSLMTAILLNMEGRFIGLFRTIFYLPSVLSGVVVAILWQWIFNSKYGLLNDFLGKLGIEGPRWLSDSQWSMWAMVIMSIWTIGGNLILYLAGLQAVPLSLYEAARLDGAGFWKKLFSITLPSMSPIILFAFLTTMISTLQTFTQAYIMTDGGPDNSTLFYVYYVYKNGFMYKKMGKACAMAWLLLIIIFVLSVFVLKASEKLVYYESDEGGKLA</sequence>
<feature type="transmembrane region" description="Helical" evidence="7">
    <location>
        <begin position="7"/>
        <end position="30"/>
    </location>
</feature>
<dbReference type="PROSITE" id="PS50928">
    <property type="entry name" value="ABC_TM1"/>
    <property type="match status" value="1"/>
</dbReference>
<dbReference type="GO" id="GO:0055085">
    <property type="term" value="P:transmembrane transport"/>
    <property type="evidence" value="ECO:0007669"/>
    <property type="project" value="InterPro"/>
</dbReference>
<feature type="transmembrane region" description="Helical" evidence="7">
    <location>
        <begin position="253"/>
        <end position="272"/>
    </location>
</feature>
<dbReference type="InterPro" id="IPR051393">
    <property type="entry name" value="ABC_transporter_permease"/>
</dbReference>
<dbReference type="CDD" id="cd06261">
    <property type="entry name" value="TM_PBP2"/>
    <property type="match status" value="1"/>
</dbReference>
<dbReference type="Proteomes" id="UP000295710">
    <property type="component" value="Unassembled WGS sequence"/>
</dbReference>
<comment type="caution">
    <text evidence="9">The sequence shown here is derived from an EMBL/GenBank/DDBJ whole genome shotgun (WGS) entry which is preliminary data.</text>
</comment>
<dbReference type="GO" id="GO:0005886">
    <property type="term" value="C:plasma membrane"/>
    <property type="evidence" value="ECO:0007669"/>
    <property type="project" value="UniProtKB-SubCell"/>
</dbReference>
<feature type="transmembrane region" description="Helical" evidence="7">
    <location>
        <begin position="97"/>
        <end position="117"/>
    </location>
</feature>
<evidence type="ECO:0000259" key="8">
    <source>
        <dbReference type="PROSITE" id="PS50928"/>
    </source>
</evidence>
<feature type="transmembrane region" description="Helical" evidence="7">
    <location>
        <begin position="145"/>
        <end position="167"/>
    </location>
</feature>
<evidence type="ECO:0000256" key="4">
    <source>
        <dbReference type="ARBA" id="ARBA00022692"/>
    </source>
</evidence>
<dbReference type="InterPro" id="IPR000515">
    <property type="entry name" value="MetI-like"/>
</dbReference>
<reference evidence="9 10" key="1">
    <citation type="journal article" date="2016" name="Nat. Microbiol.">
        <title>The Mouse Intestinal Bacterial Collection (miBC) provides host-specific insight into cultured diversity and functional potential of the gut microbiota.</title>
        <authorList>
            <person name="Lagkouvardos I."/>
            <person name="Pukall R."/>
            <person name="Abt B."/>
            <person name="Foesel B.U."/>
            <person name="Meier-Kolthoff J.P."/>
            <person name="Kumar N."/>
            <person name="Bresciani A."/>
            <person name="Martinez I."/>
            <person name="Just S."/>
            <person name="Ziegler C."/>
            <person name="Brugiroux S."/>
            <person name="Garzetti D."/>
            <person name="Wenning M."/>
            <person name="Bui T.P."/>
            <person name="Wang J."/>
            <person name="Hugenholtz F."/>
            <person name="Plugge C.M."/>
            <person name="Peterson D.A."/>
            <person name="Hornef M.W."/>
            <person name="Baines J.F."/>
            <person name="Smidt H."/>
            <person name="Walter J."/>
            <person name="Kristiansen K."/>
            <person name="Nielsen H.B."/>
            <person name="Haller D."/>
            <person name="Overmann J."/>
            <person name="Stecher B."/>
            <person name="Clavel T."/>
        </authorList>
    </citation>
    <scope>NUCLEOTIDE SEQUENCE [LARGE SCALE GENOMIC DNA]</scope>
    <source>
        <strain evidence="9 10">DSM 28560</strain>
    </source>
</reference>
<feature type="domain" description="ABC transmembrane type-1" evidence="8">
    <location>
        <begin position="60"/>
        <end position="271"/>
    </location>
</feature>
<keyword evidence="2 7" id="KW-0813">Transport</keyword>
<dbReference type="AlphaFoldDB" id="A0A4R4FFX2"/>
<name>A0A4R4FFX2_9FIRM</name>
<proteinExistence type="inferred from homology"/>
<dbReference type="PANTHER" id="PTHR30193">
    <property type="entry name" value="ABC TRANSPORTER PERMEASE PROTEIN"/>
    <property type="match status" value="1"/>
</dbReference>
<comment type="subcellular location">
    <subcellularLocation>
        <location evidence="1 7">Cell membrane</location>
        <topology evidence="1 7">Multi-pass membrane protein</topology>
    </subcellularLocation>
</comment>
<keyword evidence="5 7" id="KW-1133">Transmembrane helix</keyword>
<evidence type="ECO:0000256" key="6">
    <source>
        <dbReference type="ARBA" id="ARBA00023136"/>
    </source>
</evidence>
<feature type="transmembrane region" description="Helical" evidence="7">
    <location>
        <begin position="191"/>
        <end position="215"/>
    </location>
</feature>
<dbReference type="SUPFAM" id="SSF160964">
    <property type="entry name" value="MalF N-terminal region-like"/>
    <property type="match status" value="1"/>
</dbReference>
<evidence type="ECO:0000256" key="5">
    <source>
        <dbReference type="ARBA" id="ARBA00022989"/>
    </source>
</evidence>
<feature type="transmembrane region" description="Helical" evidence="7">
    <location>
        <begin position="65"/>
        <end position="85"/>
    </location>
</feature>
<dbReference type="InterPro" id="IPR035906">
    <property type="entry name" value="MetI-like_sf"/>
</dbReference>
<protein>
    <submittedName>
        <fullName evidence="9">Sugar ABC transporter permease</fullName>
    </submittedName>
</protein>
<keyword evidence="10" id="KW-1185">Reference proteome</keyword>
<dbReference type="Gene3D" id="1.10.3720.10">
    <property type="entry name" value="MetI-like"/>
    <property type="match status" value="1"/>
</dbReference>
<organism evidence="9 10">
    <name type="scientific">Extibacter muris</name>
    <dbReference type="NCBI Taxonomy" id="1796622"/>
    <lineage>
        <taxon>Bacteria</taxon>
        <taxon>Bacillati</taxon>
        <taxon>Bacillota</taxon>
        <taxon>Clostridia</taxon>
        <taxon>Lachnospirales</taxon>
        <taxon>Lachnospiraceae</taxon>
        <taxon>Extibacter</taxon>
    </lineage>
</organism>
<dbReference type="PANTHER" id="PTHR30193:SF1">
    <property type="entry name" value="ABC TRANSPORTER PERMEASE PROTEIN YESP-RELATED"/>
    <property type="match status" value="1"/>
</dbReference>
<evidence type="ECO:0000313" key="10">
    <source>
        <dbReference type="Proteomes" id="UP000295710"/>
    </source>
</evidence>
<keyword evidence="4 7" id="KW-0812">Transmembrane</keyword>
<evidence type="ECO:0000256" key="3">
    <source>
        <dbReference type="ARBA" id="ARBA00022475"/>
    </source>
</evidence>
<gene>
    <name evidence="9" type="ORF">E1963_06620</name>
</gene>
<keyword evidence="6 7" id="KW-0472">Membrane</keyword>
<dbReference type="EMBL" id="SMMX01000004">
    <property type="protein sequence ID" value="TDA22517.1"/>
    <property type="molecule type" value="Genomic_DNA"/>
</dbReference>
<evidence type="ECO:0000256" key="2">
    <source>
        <dbReference type="ARBA" id="ARBA00022448"/>
    </source>
</evidence>
<evidence type="ECO:0000256" key="7">
    <source>
        <dbReference type="RuleBase" id="RU363032"/>
    </source>
</evidence>
<evidence type="ECO:0000313" key="9">
    <source>
        <dbReference type="EMBL" id="TDA22517.1"/>
    </source>
</evidence>
<keyword evidence="3" id="KW-1003">Cell membrane</keyword>
<accession>A0A4R4FFX2</accession>
<comment type="similarity">
    <text evidence="7">Belongs to the binding-protein-dependent transport system permease family.</text>
</comment>
<dbReference type="SUPFAM" id="SSF161098">
    <property type="entry name" value="MetI-like"/>
    <property type="match status" value="1"/>
</dbReference>